<dbReference type="HOGENOM" id="CLU_033401_6_3_3"/>
<dbReference type="PANTHER" id="PTHR14136">
    <property type="entry name" value="BTB_POZ DOMAIN-CONTAINING PROTEIN KCTD9"/>
    <property type="match status" value="1"/>
</dbReference>
<organism evidence="2">
    <name type="scientific">Trichodesmium erythraeum (strain IMS101)</name>
    <dbReference type="NCBI Taxonomy" id="203124"/>
    <lineage>
        <taxon>Bacteria</taxon>
        <taxon>Bacillati</taxon>
        <taxon>Cyanobacteriota</taxon>
        <taxon>Cyanophyceae</taxon>
        <taxon>Oscillatoriophycideae</taxon>
        <taxon>Oscillatoriales</taxon>
        <taxon>Microcoleaceae</taxon>
        <taxon>Trichodesmium</taxon>
    </lineage>
</organism>
<accession>Q11AA3</accession>
<name>Q11AA3_TRIEI</name>
<dbReference type="SUPFAM" id="SSF141571">
    <property type="entry name" value="Pentapeptide repeat-like"/>
    <property type="match status" value="1"/>
</dbReference>
<dbReference type="KEGG" id="ter:Tery_0058"/>
<dbReference type="InterPro" id="IPR001646">
    <property type="entry name" value="5peptide_repeat"/>
</dbReference>
<dbReference type="eggNOG" id="COG1357">
    <property type="taxonomic scope" value="Bacteria"/>
</dbReference>
<evidence type="ECO:0000256" key="1">
    <source>
        <dbReference type="SAM" id="Phobius"/>
    </source>
</evidence>
<feature type="transmembrane region" description="Helical" evidence="1">
    <location>
        <begin position="44"/>
        <end position="65"/>
    </location>
</feature>
<keyword evidence="1" id="KW-0472">Membrane</keyword>
<dbReference type="AlphaFoldDB" id="Q11AA3"/>
<keyword evidence="1" id="KW-1133">Transmembrane helix</keyword>
<evidence type="ECO:0000313" key="2">
    <source>
        <dbReference type="EMBL" id="ABG49571.1"/>
    </source>
</evidence>
<dbReference type="Pfam" id="PF00805">
    <property type="entry name" value="Pentapeptide"/>
    <property type="match status" value="2"/>
</dbReference>
<reference evidence="2" key="1">
    <citation type="submission" date="2006-06" db="EMBL/GenBank/DDBJ databases">
        <title>Complete sequence of Trichodesmium erythraeum IMS101.</title>
        <authorList>
            <consortium name="US DOE Joint Genome Institute"/>
            <person name="Copeland A."/>
            <person name="Lucas S."/>
            <person name="Lapidus A."/>
            <person name="Barry K."/>
            <person name="Detter J.C."/>
            <person name="Glavina del Rio T."/>
            <person name="Hammon N."/>
            <person name="Israni S."/>
            <person name="Dalin E."/>
            <person name="Tice H."/>
            <person name="Pitluck S."/>
            <person name="Kiss H."/>
            <person name="Munk A.C."/>
            <person name="Brettin T."/>
            <person name="Bruce D."/>
            <person name="Han C."/>
            <person name="Tapia R."/>
            <person name="Gilna P."/>
            <person name="Schmutz J."/>
            <person name="Larimer F."/>
            <person name="Land M."/>
            <person name="Hauser L."/>
            <person name="Kyrpides N."/>
            <person name="Kim E."/>
            <person name="Richardson P."/>
        </authorList>
    </citation>
    <scope>NUCLEOTIDE SEQUENCE [LARGE SCALE GENOMIC DNA]</scope>
    <source>
        <strain evidence="2">IMS101</strain>
    </source>
</reference>
<gene>
    <name evidence="2" type="ordered locus">Tery_0058</name>
</gene>
<dbReference type="STRING" id="203124.Tery_0058"/>
<sequence>MYRRCIQLTSLFLIPNLSHNTSLLISFFSINSKNAVMAKIKLKILIINLLVSLAFAKPVVAYIKWQAQTLKRSRECFYCDLSKINLSNSNYKKMNVTGSVLQNADFSNTNLEKANFTNTDLTEAEFDSANLQEANLQRSILKRTNFWGANLQKANLRGADLTETIFWNADLRDADLRDTNINNASFIDAQLKGAILPDGTVYPYK</sequence>
<dbReference type="EMBL" id="CP000393">
    <property type="protein sequence ID" value="ABG49571.1"/>
    <property type="molecule type" value="Genomic_DNA"/>
</dbReference>
<dbReference type="Gene3D" id="2.160.20.80">
    <property type="entry name" value="E3 ubiquitin-protein ligase SopA"/>
    <property type="match status" value="1"/>
</dbReference>
<dbReference type="InterPro" id="IPR051082">
    <property type="entry name" value="Pentapeptide-BTB/POZ_domain"/>
</dbReference>
<keyword evidence="1" id="KW-0812">Transmembrane</keyword>
<protein>
    <submittedName>
        <fullName evidence="2">Pentapeptide repeat</fullName>
    </submittedName>
</protein>
<proteinExistence type="predicted"/>
<dbReference type="PANTHER" id="PTHR14136:SF17">
    <property type="entry name" value="BTB_POZ DOMAIN-CONTAINING PROTEIN KCTD9"/>
    <property type="match status" value="1"/>
</dbReference>
<dbReference type="OrthoDB" id="510365at2"/>